<accession>A0A9P6R6X4</accession>
<dbReference type="GO" id="GO:0043495">
    <property type="term" value="F:protein-membrane adaptor activity"/>
    <property type="evidence" value="ECO:0007669"/>
    <property type="project" value="TreeGrafter"/>
</dbReference>
<name>A0A9P6R6X4_9FUNG</name>
<dbReference type="PROSITE" id="PS51469">
    <property type="entry name" value="SUN"/>
    <property type="match status" value="1"/>
</dbReference>
<feature type="compositionally biased region" description="Low complexity" evidence="5">
    <location>
        <begin position="419"/>
        <end position="438"/>
    </location>
</feature>
<reference evidence="7" key="1">
    <citation type="journal article" date="2020" name="Fungal Divers.">
        <title>Resolving the Mortierellaceae phylogeny through synthesis of multi-gene phylogenetics and phylogenomics.</title>
        <authorList>
            <person name="Vandepol N."/>
            <person name="Liber J."/>
            <person name="Desiro A."/>
            <person name="Na H."/>
            <person name="Kennedy M."/>
            <person name="Barry K."/>
            <person name="Grigoriev I.V."/>
            <person name="Miller A.N."/>
            <person name="O'Donnell K."/>
            <person name="Stajich J.E."/>
            <person name="Bonito G."/>
        </authorList>
    </citation>
    <scope>NUCLEOTIDE SEQUENCE</scope>
    <source>
        <strain evidence="7">REB-010B</strain>
    </source>
</reference>
<evidence type="ECO:0000313" key="8">
    <source>
        <dbReference type="Proteomes" id="UP000738325"/>
    </source>
</evidence>
<feature type="region of interest" description="Disordered" evidence="5">
    <location>
        <begin position="319"/>
        <end position="459"/>
    </location>
</feature>
<feature type="compositionally biased region" description="Low complexity" evidence="5">
    <location>
        <begin position="76"/>
        <end position="100"/>
    </location>
</feature>
<evidence type="ECO:0000256" key="2">
    <source>
        <dbReference type="ARBA" id="ARBA00022692"/>
    </source>
</evidence>
<dbReference type="OrthoDB" id="342281at2759"/>
<dbReference type="AlphaFoldDB" id="A0A9P6R6X4"/>
<feature type="compositionally biased region" description="Polar residues" evidence="5">
    <location>
        <begin position="1071"/>
        <end position="1085"/>
    </location>
</feature>
<feature type="compositionally biased region" description="Basic and acidic residues" evidence="5">
    <location>
        <begin position="211"/>
        <end position="240"/>
    </location>
</feature>
<feature type="region of interest" description="Disordered" evidence="5">
    <location>
        <begin position="501"/>
        <end position="532"/>
    </location>
</feature>
<feature type="region of interest" description="Disordered" evidence="5">
    <location>
        <begin position="806"/>
        <end position="834"/>
    </location>
</feature>
<feature type="compositionally biased region" description="Low complexity" evidence="5">
    <location>
        <begin position="810"/>
        <end position="830"/>
    </location>
</feature>
<dbReference type="PANTHER" id="PTHR12911:SF8">
    <property type="entry name" value="KLAROID PROTEIN-RELATED"/>
    <property type="match status" value="1"/>
</dbReference>
<feature type="compositionally biased region" description="Pro residues" evidence="5">
    <location>
        <begin position="389"/>
        <end position="404"/>
    </location>
</feature>
<feature type="compositionally biased region" description="Basic and acidic residues" evidence="5">
    <location>
        <begin position="7"/>
        <end position="19"/>
    </location>
</feature>
<feature type="compositionally biased region" description="Pro residues" evidence="5">
    <location>
        <begin position="439"/>
        <end position="454"/>
    </location>
</feature>
<evidence type="ECO:0000259" key="6">
    <source>
        <dbReference type="PROSITE" id="PS51469"/>
    </source>
</evidence>
<gene>
    <name evidence="7" type="ORF">BGZ99_008457</name>
</gene>
<dbReference type="InterPro" id="IPR012919">
    <property type="entry name" value="SUN_dom"/>
</dbReference>
<evidence type="ECO:0000256" key="5">
    <source>
        <dbReference type="SAM" id="MobiDB-lite"/>
    </source>
</evidence>
<sequence length="1181" mass="130830">MTPTKGPYHDYHDGIRNDPLHTPSRRRSVAGTPQKITTSVDHLLLPRVVGATVEGPKTPRRSVSRNNGSFSGFFPNASATQNSSNNINNNNNTNHSGSNGYALANGNNTHIDGYTHHSHGDNTLVASPFASQPHPESPTRYRGSGEQHTPTTSRFVDAAYGNGAAYNSNHFETPPVGQGFLADDDDDDESLVDYTANDRPHGSTRAQLSHHHSDSKGYEHHPDNHVHNHDALGDGYHSDGQDSLDIGSQEYDERLRESFYAGHGLEDAEDDDGSDIYMDEEEQRKQLEREAEELRREQTQLGFINYLTNFLRKQRDEYGWGGSPRKQQQQQALLALERERDEEASDSDFDGAHSSARVRRGSPRARIRKSRLNESHIAPPQLSRNRTKTPPPALALTGTPPPPLRRTTTPTTPHHHRASTPPALHRTTTPTTLLHRTATPPPPHRSSTPPPPPSLHRTTTPTALHYRAATPPALHRTSTPPVLHRTTTPTALRRTATPPVLHRTATPPVPYRTTTPPILHRTQTPPSLRRTPTPLVVQNTLLPASIVDWINEQSWIHAGVASGLLSPGTLIGVTVLCLAVGGRYMLGYDGSSTDSQWGTAGNCDNSTTPAKSQGVFLKGFVSDTWDKLAWGSSDQAHGGARQSNRAENGRRWLSSWIPHIPSVSHWIPSSRKGASMKEKIQIPTTDIQTLEDLEARIQWMQKVLVDLGEADEELSKEQDGWHHKLNRVSDEVDSLRAYVKDGRWIEQKVLELIRDEVPRHLVVSRDPKTGQLSLPGDFWETARGLFLTPEQMEKAMKDKLEKLGLDPAEQEQQGESSSGGSRWGWGASRTRSGKNGKNGGIFTWDDFLKENERAMSDFVEGRMSKVSRTVFLSLVRTEANTIWQGLERNVLALLEKQGKLQGKVAPSRFGYRGHNDQSGNNVHGRELSSVEQELILGLIDEALEKYSVDTMAKPDYALFSAGGRIIPRLTSPSYHPEISPTFWGRLGLQYIVPSPRREKPADKAIQPDMHSGECWAMEGQDGQLGIRLARKIVVSEVTIEHADPSVVLDMNSAPREVEVWGLRADEDRAPETSQTPPASASSDPQQETDNEQAESKAGSVDSSKPGVWWREGTPWPGATLLATVQYDASADTRPRQTFAIPLSKQTVPSIGIALRFKSNWGHANYTCVYRVRVHGHEVIES</sequence>
<dbReference type="Gene3D" id="2.60.120.260">
    <property type="entry name" value="Galactose-binding domain-like"/>
    <property type="match status" value="1"/>
</dbReference>
<feature type="compositionally biased region" description="Low complexity" evidence="5">
    <location>
        <begin position="511"/>
        <end position="532"/>
    </location>
</feature>
<keyword evidence="4" id="KW-0472">Membrane</keyword>
<dbReference type="InterPro" id="IPR045119">
    <property type="entry name" value="SUN1-5"/>
</dbReference>
<evidence type="ECO:0000256" key="4">
    <source>
        <dbReference type="ARBA" id="ARBA00023136"/>
    </source>
</evidence>
<comment type="subcellular location">
    <subcellularLocation>
        <location evidence="1">Membrane</location>
    </subcellularLocation>
</comment>
<dbReference type="PANTHER" id="PTHR12911">
    <property type="entry name" value="SAD1/UNC-84-LIKE PROTEIN-RELATED"/>
    <property type="match status" value="1"/>
</dbReference>
<evidence type="ECO:0000256" key="3">
    <source>
        <dbReference type="ARBA" id="ARBA00022989"/>
    </source>
</evidence>
<protein>
    <recommendedName>
        <fullName evidence="6">SUN domain-containing protein</fullName>
    </recommendedName>
</protein>
<organism evidence="7 8">
    <name type="scientific">Dissophora globulifera</name>
    <dbReference type="NCBI Taxonomy" id="979702"/>
    <lineage>
        <taxon>Eukaryota</taxon>
        <taxon>Fungi</taxon>
        <taxon>Fungi incertae sedis</taxon>
        <taxon>Mucoromycota</taxon>
        <taxon>Mortierellomycotina</taxon>
        <taxon>Mortierellomycetes</taxon>
        <taxon>Mortierellales</taxon>
        <taxon>Mortierellaceae</taxon>
        <taxon>Dissophora</taxon>
    </lineage>
</organism>
<dbReference type="Pfam" id="PF07738">
    <property type="entry name" value="Sad1_UNC"/>
    <property type="match status" value="2"/>
</dbReference>
<feature type="region of interest" description="Disordered" evidence="5">
    <location>
        <begin position="166"/>
        <end position="245"/>
    </location>
</feature>
<keyword evidence="2" id="KW-0812">Transmembrane</keyword>
<feature type="compositionally biased region" description="Basic residues" evidence="5">
    <location>
        <begin position="356"/>
        <end position="370"/>
    </location>
</feature>
<dbReference type="Proteomes" id="UP000738325">
    <property type="component" value="Unassembled WGS sequence"/>
</dbReference>
<evidence type="ECO:0000313" key="7">
    <source>
        <dbReference type="EMBL" id="KAG0313963.1"/>
    </source>
</evidence>
<evidence type="ECO:0000256" key="1">
    <source>
        <dbReference type="ARBA" id="ARBA00004370"/>
    </source>
</evidence>
<comment type="caution">
    <text evidence="7">The sequence shown here is derived from an EMBL/GenBank/DDBJ whole genome shotgun (WGS) entry which is preliminary data.</text>
</comment>
<dbReference type="GO" id="GO:0034993">
    <property type="term" value="C:meiotic nuclear membrane microtubule tethering complex"/>
    <property type="evidence" value="ECO:0007669"/>
    <property type="project" value="TreeGrafter"/>
</dbReference>
<keyword evidence="3" id="KW-1133">Transmembrane helix</keyword>
<feature type="compositionally biased region" description="Acidic residues" evidence="5">
    <location>
        <begin position="182"/>
        <end position="191"/>
    </location>
</feature>
<feature type="region of interest" description="Disordered" evidence="5">
    <location>
        <begin position="1065"/>
        <end position="1109"/>
    </location>
</feature>
<feature type="domain" description="SUN" evidence="6">
    <location>
        <begin position="962"/>
        <end position="1178"/>
    </location>
</feature>
<feature type="region of interest" description="Disordered" evidence="5">
    <location>
        <begin position="51"/>
        <end position="151"/>
    </location>
</feature>
<dbReference type="EMBL" id="JAAAIP010000655">
    <property type="protein sequence ID" value="KAG0313963.1"/>
    <property type="molecule type" value="Genomic_DNA"/>
</dbReference>
<proteinExistence type="predicted"/>
<keyword evidence="8" id="KW-1185">Reference proteome</keyword>
<feature type="region of interest" description="Disordered" evidence="5">
    <location>
        <begin position="1"/>
        <end position="35"/>
    </location>
</feature>